<organism evidence="2 3">
    <name type="scientific">Elysia marginata</name>
    <dbReference type="NCBI Taxonomy" id="1093978"/>
    <lineage>
        <taxon>Eukaryota</taxon>
        <taxon>Metazoa</taxon>
        <taxon>Spiralia</taxon>
        <taxon>Lophotrochozoa</taxon>
        <taxon>Mollusca</taxon>
        <taxon>Gastropoda</taxon>
        <taxon>Heterobranchia</taxon>
        <taxon>Euthyneura</taxon>
        <taxon>Panpulmonata</taxon>
        <taxon>Sacoglossa</taxon>
        <taxon>Placobranchoidea</taxon>
        <taxon>Plakobranchidae</taxon>
        <taxon>Elysia</taxon>
    </lineage>
</organism>
<sequence length="111" mass="12046">MEIDRKHLEETITMHNKAHKKMNPQRQRTRETDFFTLVGTPSFIPLAVAQWRHGISYVSLSGKASSSSSIVVVVVEVVVIVVGVVEAAAASVVVVVVVVVVEVEVVVVVVK</sequence>
<evidence type="ECO:0008006" key="4">
    <source>
        <dbReference type="Google" id="ProtNLM"/>
    </source>
</evidence>
<reference evidence="2 3" key="1">
    <citation type="journal article" date="2021" name="Elife">
        <title>Chloroplast acquisition without the gene transfer in kleptoplastic sea slugs, Plakobranchus ocellatus.</title>
        <authorList>
            <person name="Maeda T."/>
            <person name="Takahashi S."/>
            <person name="Yoshida T."/>
            <person name="Shimamura S."/>
            <person name="Takaki Y."/>
            <person name="Nagai Y."/>
            <person name="Toyoda A."/>
            <person name="Suzuki Y."/>
            <person name="Arimoto A."/>
            <person name="Ishii H."/>
            <person name="Satoh N."/>
            <person name="Nishiyama T."/>
            <person name="Hasebe M."/>
            <person name="Maruyama T."/>
            <person name="Minagawa J."/>
            <person name="Obokata J."/>
            <person name="Shigenobu S."/>
        </authorList>
    </citation>
    <scope>NUCLEOTIDE SEQUENCE [LARGE SCALE GENOMIC DNA]</scope>
</reference>
<evidence type="ECO:0000256" key="1">
    <source>
        <dbReference type="SAM" id="Phobius"/>
    </source>
</evidence>
<name>A0AAV4ED67_9GAST</name>
<dbReference type="Proteomes" id="UP000762676">
    <property type="component" value="Unassembled WGS sequence"/>
</dbReference>
<keyword evidence="1" id="KW-1133">Transmembrane helix</keyword>
<gene>
    <name evidence="2" type="ORF">ElyMa_003491200</name>
</gene>
<keyword evidence="1" id="KW-0812">Transmembrane</keyword>
<feature type="transmembrane region" description="Helical" evidence="1">
    <location>
        <begin position="34"/>
        <end position="52"/>
    </location>
</feature>
<keyword evidence="1" id="KW-0472">Membrane</keyword>
<proteinExistence type="predicted"/>
<protein>
    <recommendedName>
        <fullName evidence="4">SCP domain-containing protein</fullName>
    </recommendedName>
</protein>
<keyword evidence="3" id="KW-1185">Reference proteome</keyword>
<evidence type="ECO:0000313" key="2">
    <source>
        <dbReference type="EMBL" id="GFR58917.1"/>
    </source>
</evidence>
<accession>A0AAV4ED67</accession>
<evidence type="ECO:0000313" key="3">
    <source>
        <dbReference type="Proteomes" id="UP000762676"/>
    </source>
</evidence>
<dbReference type="EMBL" id="BMAT01007176">
    <property type="protein sequence ID" value="GFR58917.1"/>
    <property type="molecule type" value="Genomic_DNA"/>
</dbReference>
<comment type="caution">
    <text evidence="2">The sequence shown here is derived from an EMBL/GenBank/DDBJ whole genome shotgun (WGS) entry which is preliminary data.</text>
</comment>
<dbReference type="AlphaFoldDB" id="A0AAV4ED67"/>
<feature type="transmembrane region" description="Helical" evidence="1">
    <location>
        <begin position="64"/>
        <end position="85"/>
    </location>
</feature>
<feature type="transmembrane region" description="Helical" evidence="1">
    <location>
        <begin position="92"/>
        <end position="110"/>
    </location>
</feature>